<dbReference type="PANTHER" id="PTHR11247:SF40">
    <property type="entry name" value="LIPID PHOSPHATE PHOSPHATASE EPSILON 1, CHLOROPLASTIC"/>
    <property type="match status" value="1"/>
</dbReference>
<dbReference type="InterPro" id="IPR000326">
    <property type="entry name" value="PAP2/HPO"/>
</dbReference>
<evidence type="ECO:0000259" key="4">
    <source>
        <dbReference type="Pfam" id="PF01569"/>
    </source>
</evidence>
<dbReference type="SUPFAM" id="SSF48317">
    <property type="entry name" value="Acid phosphatase/Vanadium-dependent haloperoxidase"/>
    <property type="match status" value="1"/>
</dbReference>
<keyword evidence="2" id="KW-0472">Membrane</keyword>
<dbReference type="STRING" id="1169540.A0A0G4EJI9"/>
<proteinExistence type="predicted"/>
<feature type="transmembrane region" description="Helical" evidence="2">
    <location>
        <begin position="255"/>
        <end position="272"/>
    </location>
</feature>
<evidence type="ECO:0000256" key="3">
    <source>
        <dbReference type="SAM" id="SignalP"/>
    </source>
</evidence>
<protein>
    <recommendedName>
        <fullName evidence="4">Phosphatidic acid phosphatase type 2/haloperoxidase domain-containing protein</fullName>
    </recommendedName>
</protein>
<dbReference type="GO" id="GO:0006487">
    <property type="term" value="P:protein N-linked glycosylation"/>
    <property type="evidence" value="ECO:0007669"/>
    <property type="project" value="TreeGrafter"/>
</dbReference>
<evidence type="ECO:0000313" key="6">
    <source>
        <dbReference type="Proteomes" id="UP000041254"/>
    </source>
</evidence>
<dbReference type="InterPro" id="IPR036938">
    <property type="entry name" value="PAP2/HPO_sf"/>
</dbReference>
<dbReference type="InParanoid" id="A0A0G4EJI9"/>
<dbReference type="Gene3D" id="1.20.144.10">
    <property type="entry name" value="Phosphatidic acid phosphatase type 2/haloperoxidase"/>
    <property type="match status" value="1"/>
</dbReference>
<dbReference type="Pfam" id="PF01569">
    <property type="entry name" value="PAP2"/>
    <property type="match status" value="1"/>
</dbReference>
<dbReference type="AlphaFoldDB" id="A0A0G4EJI9"/>
<keyword evidence="6" id="KW-1185">Reference proteome</keyword>
<keyword evidence="2" id="KW-1133">Transmembrane helix</keyword>
<dbReference type="OrthoDB" id="302705at2759"/>
<evidence type="ECO:0000313" key="5">
    <source>
        <dbReference type="EMBL" id="CEL96694.1"/>
    </source>
</evidence>
<feature type="signal peptide" evidence="3">
    <location>
        <begin position="1"/>
        <end position="20"/>
    </location>
</feature>
<keyword evidence="2" id="KW-0812">Transmembrane</keyword>
<sequence>MHLLIFVFLWICDRHSSSSAHSTAWLSPAVVRTPLLKHVLRPPITSLRPQQRRGQLRSVSLQVAELDDTDDFEDEDDEGHLSDGIAPQLSESKWEKSAHRYRLRDGLVGAVRRSTMVGEAFFDGAIAPLMALCGLSARFLVSGLVFLALVMRRDAAVTVWVIGSLLNAVLGKVLKRLFNHSRPDEATVSDPGMPSSHAMSLSFLSVSLIRAIIDADRLPAWWRLDKRWAVVLVSSYALLSAVWRVRANLHTSEQVAVGGAVGGTVGLVWYQLGKNGINKWMERQFVLMTGKPLLPWGWLVGICLLGSLTVGSVERKIHKLLVRLTGGAVKRDDSSDRKDK</sequence>
<dbReference type="GO" id="GO:0008610">
    <property type="term" value="P:lipid biosynthetic process"/>
    <property type="evidence" value="ECO:0007669"/>
    <property type="project" value="TreeGrafter"/>
</dbReference>
<feature type="transmembrane region" description="Helical" evidence="2">
    <location>
        <begin position="293"/>
        <end position="313"/>
    </location>
</feature>
<dbReference type="VEuPathDB" id="CryptoDB:Vbra_7674"/>
<dbReference type="Proteomes" id="UP000041254">
    <property type="component" value="Unassembled WGS sequence"/>
</dbReference>
<dbReference type="EMBL" id="CDMY01000243">
    <property type="protein sequence ID" value="CEL96694.1"/>
    <property type="molecule type" value="Genomic_DNA"/>
</dbReference>
<evidence type="ECO:0000256" key="1">
    <source>
        <dbReference type="ARBA" id="ARBA00022801"/>
    </source>
</evidence>
<keyword evidence="1" id="KW-0378">Hydrolase</keyword>
<dbReference type="GO" id="GO:0005789">
    <property type="term" value="C:endoplasmic reticulum membrane"/>
    <property type="evidence" value="ECO:0007669"/>
    <property type="project" value="TreeGrafter"/>
</dbReference>
<keyword evidence="3" id="KW-0732">Signal</keyword>
<accession>A0A0G4EJI9</accession>
<dbReference type="GO" id="GO:0047874">
    <property type="term" value="F:dolichyldiphosphatase activity"/>
    <property type="evidence" value="ECO:0007669"/>
    <property type="project" value="TreeGrafter"/>
</dbReference>
<evidence type="ECO:0000256" key="2">
    <source>
        <dbReference type="SAM" id="Phobius"/>
    </source>
</evidence>
<reference evidence="5 6" key="1">
    <citation type="submission" date="2014-11" db="EMBL/GenBank/DDBJ databases">
        <authorList>
            <person name="Zhu J."/>
            <person name="Qi W."/>
            <person name="Song R."/>
        </authorList>
    </citation>
    <scope>NUCLEOTIDE SEQUENCE [LARGE SCALE GENOMIC DNA]</scope>
</reference>
<gene>
    <name evidence="5" type="ORF">Vbra_7674</name>
</gene>
<dbReference type="PANTHER" id="PTHR11247">
    <property type="entry name" value="PALMITOYL-PROTEIN THIOESTERASE/DOLICHYLDIPHOSPHATASE 1"/>
    <property type="match status" value="1"/>
</dbReference>
<feature type="chain" id="PRO_5005187733" description="Phosphatidic acid phosphatase type 2/haloperoxidase domain-containing protein" evidence="3">
    <location>
        <begin position="21"/>
        <end position="340"/>
    </location>
</feature>
<organism evidence="5 6">
    <name type="scientific">Vitrella brassicaformis (strain CCMP3155)</name>
    <dbReference type="NCBI Taxonomy" id="1169540"/>
    <lineage>
        <taxon>Eukaryota</taxon>
        <taxon>Sar</taxon>
        <taxon>Alveolata</taxon>
        <taxon>Colpodellida</taxon>
        <taxon>Vitrellaceae</taxon>
        <taxon>Vitrella</taxon>
    </lineage>
</organism>
<name>A0A0G4EJI9_VITBC</name>
<feature type="transmembrane region" description="Helical" evidence="2">
    <location>
        <begin position="125"/>
        <end position="150"/>
    </location>
</feature>
<feature type="domain" description="Phosphatidic acid phosphatase type 2/haloperoxidase" evidence="4">
    <location>
        <begin position="172"/>
        <end position="273"/>
    </location>
</feature>